<evidence type="ECO:0008006" key="4">
    <source>
        <dbReference type="Google" id="ProtNLM"/>
    </source>
</evidence>
<dbReference type="PROSITE" id="PS51257">
    <property type="entry name" value="PROKAR_LIPOPROTEIN"/>
    <property type="match status" value="1"/>
</dbReference>
<gene>
    <name evidence="2" type="ORF">WKV53_13085</name>
</gene>
<feature type="transmembrane region" description="Helical" evidence="1">
    <location>
        <begin position="215"/>
        <end position="235"/>
    </location>
</feature>
<proteinExistence type="predicted"/>
<evidence type="ECO:0000256" key="1">
    <source>
        <dbReference type="SAM" id="Phobius"/>
    </source>
</evidence>
<dbReference type="EMBL" id="JBBUKT010000004">
    <property type="protein sequence ID" value="MEK7951444.1"/>
    <property type="molecule type" value="Genomic_DNA"/>
</dbReference>
<reference evidence="2 3" key="1">
    <citation type="submission" date="2024-04" db="EMBL/GenBank/DDBJ databases">
        <title>Luteolibacter sp. isolated from soil.</title>
        <authorList>
            <person name="An J."/>
        </authorList>
    </citation>
    <scope>NUCLEOTIDE SEQUENCE [LARGE SCALE GENOMIC DNA]</scope>
    <source>
        <strain evidence="2 3">Y139</strain>
    </source>
</reference>
<accession>A0ABU9AUK8</accession>
<keyword evidence="1" id="KW-0812">Transmembrane</keyword>
<comment type="caution">
    <text evidence="2">The sequence shown here is derived from an EMBL/GenBank/DDBJ whole genome shotgun (WGS) entry which is preliminary data.</text>
</comment>
<dbReference type="RefSeq" id="WP_341405048.1">
    <property type="nucleotide sequence ID" value="NZ_JBBUKT010000004.1"/>
</dbReference>
<dbReference type="Proteomes" id="UP001371305">
    <property type="component" value="Unassembled WGS sequence"/>
</dbReference>
<sequence>MRKLPAIFHRLLILAACLLLGACFDIHEEVWIERNGSGRAELRYTVPESALFLNGGTSGTEKKIREIIATQPSLILDDISVEAKDGNATVSVKVSTKSLLSLLDLKKSESFQNLPESTADIAGHFDVRLRWLDLDFARSVHVREALGLASLAVGSDDRENRHLTYIIHLPKAAKESNATSVTDDGKTLTWDYTLGQAIQKPIVTRFRATMPIPRYAWAAAAALLLVGAATAAWIVRKLRRLRRRDTSTP</sequence>
<keyword evidence="3" id="KW-1185">Reference proteome</keyword>
<keyword evidence="1" id="KW-1133">Transmembrane helix</keyword>
<name>A0ABU9AUK8_9BACT</name>
<organism evidence="2 3">
    <name type="scientific">Luteolibacter soli</name>
    <dbReference type="NCBI Taxonomy" id="3135280"/>
    <lineage>
        <taxon>Bacteria</taxon>
        <taxon>Pseudomonadati</taxon>
        <taxon>Verrucomicrobiota</taxon>
        <taxon>Verrucomicrobiia</taxon>
        <taxon>Verrucomicrobiales</taxon>
        <taxon>Verrucomicrobiaceae</taxon>
        <taxon>Luteolibacter</taxon>
    </lineage>
</organism>
<protein>
    <recommendedName>
        <fullName evidence="4">DUF3153 domain-containing protein</fullName>
    </recommendedName>
</protein>
<evidence type="ECO:0000313" key="3">
    <source>
        <dbReference type="Proteomes" id="UP001371305"/>
    </source>
</evidence>
<keyword evidence="1" id="KW-0472">Membrane</keyword>
<evidence type="ECO:0000313" key="2">
    <source>
        <dbReference type="EMBL" id="MEK7951444.1"/>
    </source>
</evidence>